<evidence type="ECO:0000313" key="11">
    <source>
        <dbReference type="EMBL" id="BAQ49691.1"/>
    </source>
</evidence>
<accession>A0A0C6FA88</accession>
<evidence type="ECO:0000256" key="9">
    <source>
        <dbReference type="SAM" id="Phobius"/>
    </source>
</evidence>
<dbReference type="PATRIC" id="fig|270351.10.peg.6788"/>
<evidence type="ECO:0000256" key="3">
    <source>
        <dbReference type="ARBA" id="ARBA00022475"/>
    </source>
</evidence>
<dbReference type="InterPro" id="IPR050330">
    <property type="entry name" value="Bact_OuterMem_StrucFunc"/>
</dbReference>
<dbReference type="KEGG" id="maqu:Maq22A_1p37555"/>
<dbReference type="CDD" id="cd07185">
    <property type="entry name" value="OmpA_C-like"/>
    <property type="match status" value="1"/>
</dbReference>
<feature type="domain" description="OmpA-like" evidence="10">
    <location>
        <begin position="148"/>
        <end position="267"/>
    </location>
</feature>
<dbReference type="Gene3D" id="3.30.1330.60">
    <property type="entry name" value="OmpA-like domain"/>
    <property type="match status" value="1"/>
</dbReference>
<comment type="subcellular location">
    <subcellularLocation>
        <location evidence="1">Cell membrane</location>
        <topology evidence="1">Single-pass membrane protein</topology>
    </subcellularLocation>
</comment>
<proteinExistence type="inferred from homology"/>
<dbReference type="EMBL" id="AP014705">
    <property type="protein sequence ID" value="BAQ49691.1"/>
    <property type="molecule type" value="Genomic_DNA"/>
</dbReference>
<protein>
    <submittedName>
        <fullName evidence="11">Membrane protein</fullName>
    </submittedName>
</protein>
<dbReference type="SUPFAM" id="SSF103088">
    <property type="entry name" value="OmpA-like"/>
    <property type="match status" value="1"/>
</dbReference>
<feature type="transmembrane region" description="Helical" evidence="9">
    <location>
        <begin position="12"/>
        <end position="36"/>
    </location>
</feature>
<keyword evidence="11" id="KW-0614">Plasmid</keyword>
<feature type="region of interest" description="Disordered" evidence="8">
    <location>
        <begin position="77"/>
        <end position="98"/>
    </location>
</feature>
<dbReference type="PANTHER" id="PTHR30329:SF21">
    <property type="entry name" value="LIPOPROTEIN YIAD-RELATED"/>
    <property type="match status" value="1"/>
</dbReference>
<comment type="similarity">
    <text evidence="2">Belongs to the MotB family.</text>
</comment>
<evidence type="ECO:0000256" key="5">
    <source>
        <dbReference type="ARBA" id="ARBA00022989"/>
    </source>
</evidence>
<dbReference type="InterPro" id="IPR006665">
    <property type="entry name" value="OmpA-like"/>
</dbReference>
<reference evidence="11 12" key="1">
    <citation type="journal article" date="2015" name="Genome Announc.">
        <title>Complete Genome Sequence of Methylobacterium aquaticum Strain 22A, Isolated from Racomitrium japonicum Moss.</title>
        <authorList>
            <person name="Tani A."/>
            <person name="Ogura Y."/>
            <person name="Hayashi T."/>
            <person name="Kimbara K."/>
        </authorList>
    </citation>
    <scope>NUCLEOTIDE SEQUENCE [LARGE SCALE GENOMIC DNA]</scope>
    <source>
        <strain evidence="11 12">MA-22A</strain>
        <plasmid evidence="12">Plasmid pMaq22A_1p DNA</plasmid>
    </source>
</reference>
<dbReference type="PANTHER" id="PTHR30329">
    <property type="entry name" value="STATOR ELEMENT OF FLAGELLAR MOTOR COMPLEX"/>
    <property type="match status" value="1"/>
</dbReference>
<evidence type="ECO:0000256" key="7">
    <source>
        <dbReference type="PROSITE-ProRule" id="PRU00473"/>
    </source>
</evidence>
<evidence type="ECO:0000259" key="10">
    <source>
        <dbReference type="PROSITE" id="PS51123"/>
    </source>
</evidence>
<dbReference type="Pfam" id="PF00691">
    <property type="entry name" value="OmpA"/>
    <property type="match status" value="1"/>
</dbReference>
<gene>
    <name evidence="11" type="primary">motB</name>
    <name evidence="11" type="ORF">Maq22A_1p37555</name>
</gene>
<evidence type="ECO:0000256" key="6">
    <source>
        <dbReference type="ARBA" id="ARBA00023136"/>
    </source>
</evidence>
<keyword evidence="5 9" id="KW-1133">Transmembrane helix</keyword>
<dbReference type="RefSeq" id="WP_060850700.1">
    <property type="nucleotide sequence ID" value="NZ_AP014705.1"/>
</dbReference>
<dbReference type="GO" id="GO:0005886">
    <property type="term" value="C:plasma membrane"/>
    <property type="evidence" value="ECO:0007669"/>
    <property type="project" value="UniProtKB-SubCell"/>
</dbReference>
<evidence type="ECO:0000256" key="2">
    <source>
        <dbReference type="ARBA" id="ARBA00008914"/>
    </source>
</evidence>
<dbReference type="InterPro" id="IPR025713">
    <property type="entry name" value="MotB-like_N_dom"/>
</dbReference>
<evidence type="ECO:0000313" key="12">
    <source>
        <dbReference type="Proteomes" id="UP000061432"/>
    </source>
</evidence>
<reference evidence="12" key="2">
    <citation type="submission" date="2015-01" db="EMBL/GenBank/DDBJ databases">
        <title>Complete genome sequence of Methylobacterium aquaticum strain 22A.</title>
        <authorList>
            <person name="Tani A."/>
            <person name="Ogura Y."/>
            <person name="Hayashi T."/>
        </authorList>
    </citation>
    <scope>NUCLEOTIDE SEQUENCE [LARGE SCALE GENOMIC DNA]</scope>
    <source>
        <strain evidence="12">MA-22A</strain>
        <plasmid evidence="12">Plasmid pMaq22A_1p DNA</plasmid>
    </source>
</reference>
<evidence type="ECO:0000256" key="4">
    <source>
        <dbReference type="ARBA" id="ARBA00022692"/>
    </source>
</evidence>
<evidence type="ECO:0000256" key="8">
    <source>
        <dbReference type="SAM" id="MobiDB-lite"/>
    </source>
</evidence>
<organism evidence="11 12">
    <name type="scientific">Methylobacterium aquaticum</name>
    <dbReference type="NCBI Taxonomy" id="270351"/>
    <lineage>
        <taxon>Bacteria</taxon>
        <taxon>Pseudomonadati</taxon>
        <taxon>Pseudomonadota</taxon>
        <taxon>Alphaproteobacteria</taxon>
        <taxon>Hyphomicrobiales</taxon>
        <taxon>Methylobacteriaceae</taxon>
        <taxon>Methylobacterium</taxon>
    </lineage>
</organism>
<keyword evidence="6 7" id="KW-0472">Membrane</keyword>
<name>A0A0C6FA88_9HYPH</name>
<keyword evidence="4 9" id="KW-0812">Transmembrane</keyword>
<dbReference type="AlphaFoldDB" id="A0A0C6FA88"/>
<dbReference type="PROSITE" id="PS51123">
    <property type="entry name" value="OMPA_2"/>
    <property type="match status" value="1"/>
</dbReference>
<dbReference type="InterPro" id="IPR036737">
    <property type="entry name" value="OmpA-like_sf"/>
</dbReference>
<sequence>MARKKRGGAHGGHGWFVTFADLMALLMSFFVMIAAYSTQDQKKLQAVAGSMRDAFGTNRESRFNGIIEKNGLPSATKLRDVRDIPPEKASDRAEPPTDDEILADGISHHGYKDGFGLAMTSLRQALQDLPEIAELSKSIVIEVTARGLDISLVDQDNRSMFPEGSTRPNDRTRQVLERIVPTLRRLPNRIAVTGYTAADRPGRRSVAPPWELSAGRAVSVREILASNGLPADRFAAVSGKADTEPLFPDNPYLPANRRVTVTLMNEAPPTPRGTGFP</sequence>
<geneLocation type="plasmid" evidence="12">
    <name>pMaq22A_1p DNA</name>
</geneLocation>
<keyword evidence="3" id="KW-1003">Cell membrane</keyword>
<feature type="compositionally biased region" description="Basic and acidic residues" evidence="8">
    <location>
        <begin position="77"/>
        <end position="95"/>
    </location>
</feature>
<dbReference type="Proteomes" id="UP000061432">
    <property type="component" value="Plasmid pMaq22A_1p"/>
</dbReference>
<dbReference type="Pfam" id="PF13677">
    <property type="entry name" value="MotB_plug"/>
    <property type="match status" value="1"/>
</dbReference>
<evidence type="ECO:0000256" key="1">
    <source>
        <dbReference type="ARBA" id="ARBA00004162"/>
    </source>
</evidence>
<dbReference type="OrthoDB" id="7170686at2"/>